<dbReference type="Proteomes" id="UP001252243">
    <property type="component" value="Unassembled WGS sequence"/>
</dbReference>
<reference evidence="2 3" key="1">
    <citation type="submission" date="2023-07" db="EMBL/GenBank/DDBJ databases">
        <title>Sorghum-associated microbial communities from plants grown in Nebraska, USA.</title>
        <authorList>
            <person name="Schachtman D."/>
        </authorList>
    </citation>
    <scope>NUCLEOTIDE SEQUENCE [LARGE SCALE GENOMIC DNA]</scope>
    <source>
        <strain evidence="2 3">BE167</strain>
    </source>
</reference>
<comment type="caution">
    <text evidence="2">The sequence shown here is derived from an EMBL/GenBank/DDBJ whole genome shotgun (WGS) entry which is preliminary data.</text>
</comment>
<keyword evidence="3" id="KW-1185">Reference proteome</keyword>
<dbReference type="PROSITE" id="PS51708">
    <property type="entry name" value="CHAD"/>
    <property type="match status" value="1"/>
</dbReference>
<feature type="domain" description="CHAD" evidence="1">
    <location>
        <begin position="2"/>
        <end position="291"/>
    </location>
</feature>
<evidence type="ECO:0000313" key="2">
    <source>
        <dbReference type="EMBL" id="MDR7082539.1"/>
    </source>
</evidence>
<organism evidence="2 3">
    <name type="scientific">Arthrobacter ginsengisoli</name>
    <dbReference type="NCBI Taxonomy" id="1356565"/>
    <lineage>
        <taxon>Bacteria</taxon>
        <taxon>Bacillati</taxon>
        <taxon>Actinomycetota</taxon>
        <taxon>Actinomycetes</taxon>
        <taxon>Micrococcales</taxon>
        <taxon>Micrococcaceae</taxon>
        <taxon>Arthrobacter</taxon>
    </lineage>
</organism>
<dbReference type="PANTHER" id="PTHR39339:SF1">
    <property type="entry name" value="CHAD DOMAIN-CONTAINING PROTEIN"/>
    <property type="match status" value="1"/>
</dbReference>
<accession>A0ABU1UBF8</accession>
<dbReference type="Pfam" id="PF05235">
    <property type="entry name" value="CHAD"/>
    <property type="match status" value="1"/>
</dbReference>
<dbReference type="InterPro" id="IPR007899">
    <property type="entry name" value="CHAD_dom"/>
</dbReference>
<evidence type="ECO:0000259" key="1">
    <source>
        <dbReference type="PROSITE" id="PS51708"/>
    </source>
</evidence>
<dbReference type="EMBL" id="JAVDVQ010000006">
    <property type="protein sequence ID" value="MDR7082539.1"/>
    <property type="molecule type" value="Genomic_DNA"/>
</dbReference>
<dbReference type="PANTHER" id="PTHR39339">
    <property type="entry name" value="SLR1444 PROTEIN"/>
    <property type="match status" value="1"/>
</dbReference>
<proteinExistence type="predicted"/>
<gene>
    <name evidence="2" type="ORF">J2X01_001828</name>
</gene>
<evidence type="ECO:0000313" key="3">
    <source>
        <dbReference type="Proteomes" id="UP001252243"/>
    </source>
</evidence>
<dbReference type="SMART" id="SM00880">
    <property type="entry name" value="CHAD"/>
    <property type="match status" value="1"/>
</dbReference>
<dbReference type="Gene3D" id="1.40.20.10">
    <property type="entry name" value="CHAD domain"/>
    <property type="match status" value="1"/>
</dbReference>
<protein>
    <submittedName>
        <fullName evidence="2">CHAD domain-containing protein</fullName>
    </submittedName>
</protein>
<dbReference type="RefSeq" id="WP_310055907.1">
    <property type="nucleotide sequence ID" value="NZ_JAVDVQ010000006.1"/>
</dbReference>
<sequence>MATTAGDALLAYLAEQFAELRLQAPGVRKNQAEPIHKMRVAARRLRSLLASGRKLFENGAAEDLRSELRWLSGTLGPARDPRVVQSRLRELLAAEPDELVLGPAPARIDEELDAAADAGFKGAVAALDSKRYTQLLANFESWLNAGNLSEKASRPPRKTIRKLVARDERRLRRAVEGLPAEEDRPARDEGLHEVRKAAKRLRYSAELAASLGGGGGARKVRRTAKAARKIQTSLGQHQDSVVARTLLSELGARSLRSGENGFTYGRLHAKEEQLASDAEADFLRVWRKFATP</sequence>
<name>A0ABU1UBF8_9MICC</name>
<dbReference type="InterPro" id="IPR038186">
    <property type="entry name" value="CHAD_dom_sf"/>
</dbReference>